<reference evidence="2 3" key="1">
    <citation type="submission" date="2018-02" db="EMBL/GenBank/DDBJ databases">
        <authorList>
            <person name="Cohen D.B."/>
            <person name="Kent A.D."/>
        </authorList>
    </citation>
    <scope>NUCLEOTIDE SEQUENCE [LARGE SCALE GENOMIC DNA]</scope>
    <source>
        <strain evidence="2 3">ULC007</strain>
    </source>
</reference>
<dbReference type="OrthoDB" id="4570726at2"/>
<gene>
    <name evidence="2" type="ORF">C7B65_01165</name>
</gene>
<feature type="region of interest" description="Disordered" evidence="1">
    <location>
        <begin position="95"/>
        <end position="137"/>
    </location>
</feature>
<evidence type="ECO:0000256" key="1">
    <source>
        <dbReference type="SAM" id="MobiDB-lite"/>
    </source>
</evidence>
<dbReference type="InterPro" id="IPR016787">
    <property type="entry name" value="UCP021328"/>
</dbReference>
<name>A0A2T1DPB5_9CYAN</name>
<dbReference type="AlphaFoldDB" id="A0A2T1DPB5"/>
<accession>A0A2T1DPB5</accession>
<sequence length="137" mass="15477">MKLTVFFNGQFWEGVIEVDHDGVLKAGRHLFGAEPSDIEVLSFVSDNHATTLVQQTQCTGVAPTDHKPINPKRRSREAAKEMAVRGVSTMAQMVLQQELEQHKKESKKRSKAEDEAKEAEKRRLSREKAKARHRGKA</sequence>
<keyword evidence="3" id="KW-1185">Reference proteome</keyword>
<comment type="caution">
    <text evidence="2">The sequence shown here is derived from an EMBL/GenBank/DDBJ whole genome shotgun (WGS) entry which is preliminary data.</text>
</comment>
<dbReference type="Proteomes" id="UP000238634">
    <property type="component" value="Unassembled WGS sequence"/>
</dbReference>
<feature type="region of interest" description="Disordered" evidence="1">
    <location>
        <begin position="57"/>
        <end position="81"/>
    </location>
</feature>
<dbReference type="EMBL" id="PVWG01000001">
    <property type="protein sequence ID" value="PSB22264.1"/>
    <property type="molecule type" value="Genomic_DNA"/>
</dbReference>
<dbReference type="Pfam" id="PF11208">
    <property type="entry name" value="DUF2992"/>
    <property type="match status" value="1"/>
</dbReference>
<evidence type="ECO:0000313" key="2">
    <source>
        <dbReference type="EMBL" id="PSB22264.1"/>
    </source>
</evidence>
<organism evidence="2 3">
    <name type="scientific">Phormidesmis priestleyi ULC007</name>
    <dbReference type="NCBI Taxonomy" id="1920490"/>
    <lineage>
        <taxon>Bacteria</taxon>
        <taxon>Bacillati</taxon>
        <taxon>Cyanobacteriota</taxon>
        <taxon>Cyanophyceae</taxon>
        <taxon>Leptolyngbyales</taxon>
        <taxon>Leptolyngbyaceae</taxon>
        <taxon>Phormidesmis</taxon>
    </lineage>
</organism>
<protein>
    <submittedName>
        <fullName evidence="2">DUF2992 domain-containing protein</fullName>
    </submittedName>
</protein>
<evidence type="ECO:0000313" key="3">
    <source>
        <dbReference type="Proteomes" id="UP000238634"/>
    </source>
</evidence>
<proteinExistence type="predicted"/>
<dbReference type="PIRSF" id="PIRSF021328">
    <property type="entry name" value="UCP021328"/>
    <property type="match status" value="1"/>
</dbReference>
<feature type="compositionally biased region" description="Basic and acidic residues" evidence="1">
    <location>
        <begin position="111"/>
        <end position="128"/>
    </location>
</feature>
<reference evidence="2 3" key="2">
    <citation type="submission" date="2018-03" db="EMBL/GenBank/DDBJ databases">
        <title>The ancient ancestry and fast evolution of plastids.</title>
        <authorList>
            <person name="Moore K.R."/>
            <person name="Magnabosco C."/>
            <person name="Momper L."/>
            <person name="Gold D.A."/>
            <person name="Bosak T."/>
            <person name="Fournier G.P."/>
        </authorList>
    </citation>
    <scope>NUCLEOTIDE SEQUENCE [LARGE SCALE GENOMIC DNA]</scope>
    <source>
        <strain evidence="2 3">ULC007</strain>
    </source>
</reference>